<accession>A0A0F9GZ92</accession>
<organism evidence="1">
    <name type="scientific">marine sediment metagenome</name>
    <dbReference type="NCBI Taxonomy" id="412755"/>
    <lineage>
        <taxon>unclassified sequences</taxon>
        <taxon>metagenomes</taxon>
        <taxon>ecological metagenomes</taxon>
    </lineage>
</organism>
<feature type="non-terminal residue" evidence="1">
    <location>
        <position position="1"/>
    </location>
</feature>
<evidence type="ECO:0008006" key="2">
    <source>
        <dbReference type="Google" id="ProtNLM"/>
    </source>
</evidence>
<reference evidence="1" key="1">
    <citation type="journal article" date="2015" name="Nature">
        <title>Complex archaea that bridge the gap between prokaryotes and eukaryotes.</title>
        <authorList>
            <person name="Spang A."/>
            <person name="Saw J.H."/>
            <person name="Jorgensen S.L."/>
            <person name="Zaremba-Niedzwiedzka K."/>
            <person name="Martijn J."/>
            <person name="Lind A.E."/>
            <person name="van Eijk R."/>
            <person name="Schleper C."/>
            <person name="Guy L."/>
            <person name="Ettema T.J."/>
        </authorList>
    </citation>
    <scope>NUCLEOTIDE SEQUENCE</scope>
</reference>
<sequence>VKGIGEKTAKDIQAVYPTKGSLLEAISKKAHIPFDDDIVRLLKKKFFY</sequence>
<dbReference type="AlphaFoldDB" id="A0A0F9GZ92"/>
<dbReference type="EMBL" id="LAZR01024574">
    <property type="protein sequence ID" value="KKL74680.1"/>
    <property type="molecule type" value="Genomic_DNA"/>
</dbReference>
<protein>
    <recommendedName>
        <fullName evidence="2">DisA/LigA helix-hairpin-helix motif domain-containing protein</fullName>
    </recommendedName>
</protein>
<gene>
    <name evidence="1" type="ORF">LCGC14_2062490</name>
</gene>
<name>A0A0F9GZ92_9ZZZZ</name>
<proteinExistence type="predicted"/>
<evidence type="ECO:0000313" key="1">
    <source>
        <dbReference type="EMBL" id="KKL74680.1"/>
    </source>
</evidence>
<comment type="caution">
    <text evidence="1">The sequence shown here is derived from an EMBL/GenBank/DDBJ whole genome shotgun (WGS) entry which is preliminary data.</text>
</comment>